<gene>
    <name evidence="2" type="ORF">M409DRAFT_27730</name>
</gene>
<dbReference type="RefSeq" id="XP_033662894.1">
    <property type="nucleotide sequence ID" value="XM_033808703.1"/>
</dbReference>
<protein>
    <submittedName>
        <fullName evidence="2">Uncharacterized protein</fullName>
    </submittedName>
</protein>
<dbReference type="GeneID" id="54561975"/>
<reference evidence="2" key="1">
    <citation type="journal article" date="2020" name="Stud. Mycol.">
        <title>101 Dothideomycetes genomes: a test case for predicting lifestyles and emergence of pathogens.</title>
        <authorList>
            <person name="Haridas S."/>
            <person name="Albert R."/>
            <person name="Binder M."/>
            <person name="Bloem J."/>
            <person name="Labutti K."/>
            <person name="Salamov A."/>
            <person name="Andreopoulos B."/>
            <person name="Baker S."/>
            <person name="Barry K."/>
            <person name="Bills G."/>
            <person name="Bluhm B."/>
            <person name="Cannon C."/>
            <person name="Castanera R."/>
            <person name="Culley D."/>
            <person name="Daum C."/>
            <person name="Ezra D."/>
            <person name="Gonzalez J."/>
            <person name="Henrissat B."/>
            <person name="Kuo A."/>
            <person name="Liang C."/>
            <person name="Lipzen A."/>
            <person name="Lutzoni F."/>
            <person name="Magnuson J."/>
            <person name="Mondo S."/>
            <person name="Nolan M."/>
            <person name="Ohm R."/>
            <person name="Pangilinan J."/>
            <person name="Park H.-J."/>
            <person name="Ramirez L."/>
            <person name="Alfaro M."/>
            <person name="Sun H."/>
            <person name="Tritt A."/>
            <person name="Yoshinaga Y."/>
            <person name="Zwiers L.-H."/>
            <person name="Turgeon B."/>
            <person name="Goodwin S."/>
            <person name="Spatafora J."/>
            <person name="Crous P."/>
            <person name="Grigoriev I."/>
        </authorList>
    </citation>
    <scope>NUCLEOTIDE SEQUENCE</scope>
    <source>
        <strain evidence="2">ATCC 36951</strain>
    </source>
</reference>
<feature type="compositionally biased region" description="Polar residues" evidence="1">
    <location>
        <begin position="196"/>
        <end position="205"/>
    </location>
</feature>
<dbReference type="EMBL" id="ML993616">
    <property type="protein sequence ID" value="KAF2162005.1"/>
    <property type="molecule type" value="Genomic_DNA"/>
</dbReference>
<name>A0A6A6C4R2_ZASCE</name>
<feature type="compositionally biased region" description="Polar residues" evidence="1">
    <location>
        <begin position="249"/>
        <end position="263"/>
    </location>
</feature>
<sequence>MSKDNPRHNALSLLFITPQNYDSFHAILQRLSSKHKWTSSEYVTTRFLQSYGQRLWPKGKRRRKHLNQLPTQEEVKHWASGKGRGRIDGPVFDWDGHLTVEGRHEVRPQDGRSSYPLNEDLSGSKLGQVLVPYVSDIISNLRDDVTQEDVRLADLIQRILATCQEGDLAEHHDIMSSTTSHPSKTRKRKPRSKRTNLNTSKSTVAGSAPATEGETAKDRNLKHSHNNGKGQEITHQSVLGDNFERGQMKLTSGASPGSSANKSTVDEEEDVSESIRKIRSAMYRDEPRAFDAPGGQKRPMEGSEANMPPPKKRKRKKGAKENSPPRGLFHIPRHSHRLEALPLRKPRRQQHGIADHAASLPRHDASVSLTGDLDFHADFRITEIPFNYMEDVTSMSQPHVDEEARSKTLAMYMKETGGMGGLPVVQ</sequence>
<dbReference type="AlphaFoldDB" id="A0A6A6C4R2"/>
<feature type="compositionally biased region" description="Basic residues" evidence="1">
    <location>
        <begin position="183"/>
        <end position="194"/>
    </location>
</feature>
<dbReference type="Proteomes" id="UP000799537">
    <property type="component" value="Unassembled WGS sequence"/>
</dbReference>
<feature type="region of interest" description="Disordered" evidence="1">
    <location>
        <begin position="247"/>
        <end position="334"/>
    </location>
</feature>
<organism evidence="2 3">
    <name type="scientific">Zasmidium cellare ATCC 36951</name>
    <dbReference type="NCBI Taxonomy" id="1080233"/>
    <lineage>
        <taxon>Eukaryota</taxon>
        <taxon>Fungi</taxon>
        <taxon>Dikarya</taxon>
        <taxon>Ascomycota</taxon>
        <taxon>Pezizomycotina</taxon>
        <taxon>Dothideomycetes</taxon>
        <taxon>Dothideomycetidae</taxon>
        <taxon>Mycosphaerellales</taxon>
        <taxon>Mycosphaerellaceae</taxon>
        <taxon>Zasmidium</taxon>
    </lineage>
</organism>
<proteinExistence type="predicted"/>
<accession>A0A6A6C4R2</accession>
<evidence type="ECO:0000313" key="2">
    <source>
        <dbReference type="EMBL" id="KAF2162005.1"/>
    </source>
</evidence>
<evidence type="ECO:0000256" key="1">
    <source>
        <dbReference type="SAM" id="MobiDB-lite"/>
    </source>
</evidence>
<feature type="region of interest" description="Disordered" evidence="1">
    <location>
        <begin position="171"/>
        <end position="235"/>
    </location>
</feature>
<evidence type="ECO:0000313" key="3">
    <source>
        <dbReference type="Proteomes" id="UP000799537"/>
    </source>
</evidence>
<keyword evidence="3" id="KW-1185">Reference proteome</keyword>